<dbReference type="GO" id="GO:0016301">
    <property type="term" value="F:kinase activity"/>
    <property type="evidence" value="ECO:0007669"/>
    <property type="project" value="UniProtKB-KW"/>
</dbReference>
<evidence type="ECO:0000313" key="3">
    <source>
        <dbReference type="Proteomes" id="UP000184386"/>
    </source>
</evidence>
<dbReference type="STRING" id="1121322.SAMN02745136_01733"/>
<dbReference type="EMBL" id="FRAC01000009">
    <property type="protein sequence ID" value="SHK11420.1"/>
    <property type="molecule type" value="Genomic_DNA"/>
</dbReference>
<dbReference type="Pfam" id="PF01636">
    <property type="entry name" value="APH"/>
    <property type="match status" value="1"/>
</dbReference>
<dbReference type="Gene3D" id="3.30.200.20">
    <property type="entry name" value="Phosphorylase Kinase, domain 1"/>
    <property type="match status" value="1"/>
</dbReference>
<accession>A0A1M6PU98</accession>
<feature type="domain" description="Aminoglycoside phosphotransferase" evidence="1">
    <location>
        <begin position="30"/>
        <end position="249"/>
    </location>
</feature>
<dbReference type="PANTHER" id="PTHR21310:SF15">
    <property type="entry name" value="AMINOGLYCOSIDE PHOSPHOTRANSFERASE DOMAIN-CONTAINING PROTEIN"/>
    <property type="match status" value="1"/>
</dbReference>
<keyword evidence="3" id="KW-1185">Reference proteome</keyword>
<proteinExistence type="predicted"/>
<dbReference type="AlphaFoldDB" id="A0A1M6PU98"/>
<sequence length="319" mass="36955">MESLTKNKQKEETIHEMVKKFFGSNELKSYKELTEGYFNLAYEITLGDGEAVILKIAPSPNVTVMTYEKNIMYSEVEAMKMAAKHADIPVPKMLGYDDSCMISSSPYFFMEKLKGHSLNSVKDTLSQEEIQRIYIEAGKINQRINEINCPCFGYPGQPEFQGNNWYDVFGRMLKGGIADAKRGKVDLKIPVEEIWGYLEKDKSIFDEVTVPKLVHWDCWDGNIFVEAGRITGFIDWERSLWADPLLEVGFRTYSDNTDFQKGYGLELSASQKRRALWYDIYLMILVALECEYRKYETMDMYNWSTDILTRQYALLKTNA</sequence>
<dbReference type="SUPFAM" id="SSF56112">
    <property type="entry name" value="Protein kinase-like (PK-like)"/>
    <property type="match status" value="1"/>
</dbReference>
<protein>
    <submittedName>
        <fullName evidence="2">Predicted kinase, aminoglycoside phosphotransferase (APT) family</fullName>
    </submittedName>
</protein>
<dbReference type="InterPro" id="IPR011009">
    <property type="entry name" value="Kinase-like_dom_sf"/>
</dbReference>
<dbReference type="Gene3D" id="3.90.1200.10">
    <property type="match status" value="1"/>
</dbReference>
<gene>
    <name evidence="2" type="ORF">SAMN02745136_01733</name>
</gene>
<evidence type="ECO:0000259" key="1">
    <source>
        <dbReference type="Pfam" id="PF01636"/>
    </source>
</evidence>
<dbReference type="RefSeq" id="WP_073274848.1">
    <property type="nucleotide sequence ID" value="NZ_FRAC01000009.1"/>
</dbReference>
<dbReference type="InterPro" id="IPR002575">
    <property type="entry name" value="Aminoglycoside_PTrfase"/>
</dbReference>
<keyword evidence="2" id="KW-0808">Transferase</keyword>
<name>A0A1M6PU98_9FIRM</name>
<keyword evidence="2" id="KW-0418">Kinase</keyword>
<organism evidence="2 3">
    <name type="scientific">Anaerocolumna jejuensis DSM 15929</name>
    <dbReference type="NCBI Taxonomy" id="1121322"/>
    <lineage>
        <taxon>Bacteria</taxon>
        <taxon>Bacillati</taxon>
        <taxon>Bacillota</taxon>
        <taxon>Clostridia</taxon>
        <taxon>Lachnospirales</taxon>
        <taxon>Lachnospiraceae</taxon>
        <taxon>Anaerocolumna</taxon>
    </lineage>
</organism>
<dbReference type="PANTHER" id="PTHR21310">
    <property type="entry name" value="AMINOGLYCOSIDE PHOSPHOTRANSFERASE-RELATED-RELATED"/>
    <property type="match status" value="1"/>
</dbReference>
<dbReference type="Proteomes" id="UP000184386">
    <property type="component" value="Unassembled WGS sequence"/>
</dbReference>
<dbReference type="OrthoDB" id="334783at2"/>
<evidence type="ECO:0000313" key="2">
    <source>
        <dbReference type="EMBL" id="SHK11420.1"/>
    </source>
</evidence>
<reference evidence="2 3" key="1">
    <citation type="submission" date="2016-11" db="EMBL/GenBank/DDBJ databases">
        <authorList>
            <person name="Jaros S."/>
            <person name="Januszkiewicz K."/>
            <person name="Wedrychowicz H."/>
        </authorList>
    </citation>
    <scope>NUCLEOTIDE SEQUENCE [LARGE SCALE GENOMIC DNA]</scope>
    <source>
        <strain evidence="2 3">DSM 15929</strain>
    </source>
</reference>
<dbReference type="InterPro" id="IPR051678">
    <property type="entry name" value="AGP_Transferase"/>
</dbReference>